<dbReference type="Gene3D" id="1.20.120.1490">
    <property type="match status" value="1"/>
</dbReference>
<keyword evidence="4" id="KW-1185">Reference proteome</keyword>
<evidence type="ECO:0000256" key="1">
    <source>
        <dbReference type="SAM" id="MobiDB-lite"/>
    </source>
</evidence>
<evidence type="ECO:0000256" key="2">
    <source>
        <dbReference type="SAM" id="SignalP"/>
    </source>
</evidence>
<keyword evidence="2" id="KW-0732">Signal</keyword>
<evidence type="ECO:0000313" key="3">
    <source>
        <dbReference type="EMBL" id="TRX03047.1"/>
    </source>
</evidence>
<feature type="region of interest" description="Disordered" evidence="1">
    <location>
        <begin position="92"/>
        <end position="114"/>
    </location>
</feature>
<feature type="chain" id="PRO_5046760691" description="Periplasmic heavy metal sensor" evidence="2">
    <location>
        <begin position="21"/>
        <end position="114"/>
    </location>
</feature>
<feature type="compositionally biased region" description="Basic residues" evidence="1">
    <location>
        <begin position="93"/>
        <end position="103"/>
    </location>
</feature>
<protein>
    <recommendedName>
        <fullName evidence="5">Periplasmic heavy metal sensor</fullName>
    </recommendedName>
</protein>
<gene>
    <name evidence="3" type="ORF">EKO24_001830</name>
</gene>
<comment type="caution">
    <text evidence="3">The sequence shown here is derived from an EMBL/GenBank/DDBJ whole genome shotgun (WGS) entry which is preliminary data.</text>
</comment>
<accession>A0ABY3CGU4</accession>
<dbReference type="RefSeq" id="WP_127027286.1">
    <property type="nucleotide sequence ID" value="NZ_RYFG02000009.1"/>
</dbReference>
<sequence length="114" mass="13113">MNKKIIIIALAVLLPFTAMAAGNETGNHEGRRGEKIKQLTKELGLSAEQQSRLETIFQQHHEKLKALREEKHKLMEGVLTSEQIAKYNELKKERHLKKQRKHHQGGDKNTQVPM</sequence>
<reference evidence="3 4" key="1">
    <citation type="journal article" date="2019" name="Antonie Van Leeuwenhoek">
        <title>Description of 'Ca. Methylobacter oryzae' KRF1, a novel species from the environmentally important Methylobacter clade 2.</title>
        <authorList>
            <person name="Khatri K."/>
            <person name="Mohite J.A."/>
            <person name="Pandit P.S."/>
            <person name="Bahulikar R."/>
            <person name="Rahalkar M.C."/>
        </authorList>
    </citation>
    <scope>NUCLEOTIDE SEQUENCE [LARGE SCALE GENOMIC DNA]</scope>
    <source>
        <strain evidence="3 4">KRF1</strain>
    </source>
</reference>
<organism evidence="3 4">
    <name type="scientific">Candidatus Methylobacter oryzae</name>
    <dbReference type="NCBI Taxonomy" id="2497749"/>
    <lineage>
        <taxon>Bacteria</taxon>
        <taxon>Pseudomonadati</taxon>
        <taxon>Pseudomonadota</taxon>
        <taxon>Gammaproteobacteria</taxon>
        <taxon>Methylococcales</taxon>
        <taxon>Methylococcaceae</taxon>
        <taxon>Methylobacter</taxon>
    </lineage>
</organism>
<name>A0ABY3CGU4_9GAMM</name>
<dbReference type="Proteomes" id="UP000733744">
    <property type="component" value="Unassembled WGS sequence"/>
</dbReference>
<feature type="signal peptide" evidence="2">
    <location>
        <begin position="1"/>
        <end position="20"/>
    </location>
</feature>
<dbReference type="EMBL" id="RYFG02000009">
    <property type="protein sequence ID" value="TRX03047.1"/>
    <property type="molecule type" value="Genomic_DNA"/>
</dbReference>
<proteinExistence type="predicted"/>
<evidence type="ECO:0008006" key="5">
    <source>
        <dbReference type="Google" id="ProtNLM"/>
    </source>
</evidence>
<evidence type="ECO:0000313" key="4">
    <source>
        <dbReference type="Proteomes" id="UP000733744"/>
    </source>
</evidence>